<evidence type="ECO:0000313" key="3">
    <source>
        <dbReference type="Proteomes" id="UP000790580"/>
    </source>
</evidence>
<proteinExistence type="predicted"/>
<sequence length="214" mass="24660">MIQSKQDYIDTLKEELKTVPHADEILDEIDLHLDDVLEDILCNQNVTETEAMEKLLERVGSPKELAAMYRQEFEVTPAKTQWTFISTNLIFFIIGIGLTIVYHLVPLTITNELWGFLTSIPTVIMVLYMVFWGLLGYEIGKEFGFGGRKLLYRTFYITLLPNLILMALVVFRVIPLGWFDPLLSQPFIIACILCTIILYPISYTGFRWGILRSL</sequence>
<feature type="transmembrane region" description="Helical" evidence="1">
    <location>
        <begin position="155"/>
        <end position="174"/>
    </location>
</feature>
<name>A0ABS6JTB0_9BACI</name>
<feature type="transmembrane region" description="Helical" evidence="1">
    <location>
        <begin position="113"/>
        <end position="135"/>
    </location>
</feature>
<protein>
    <recommendedName>
        <fullName evidence="4">DUF1700 domain-containing protein</fullName>
    </recommendedName>
</protein>
<dbReference type="Proteomes" id="UP000790580">
    <property type="component" value="Unassembled WGS sequence"/>
</dbReference>
<feature type="transmembrane region" description="Helical" evidence="1">
    <location>
        <begin position="186"/>
        <end position="206"/>
    </location>
</feature>
<evidence type="ECO:0000313" key="2">
    <source>
        <dbReference type="EMBL" id="MBU9720914.1"/>
    </source>
</evidence>
<evidence type="ECO:0000256" key="1">
    <source>
        <dbReference type="SAM" id="Phobius"/>
    </source>
</evidence>
<gene>
    <name evidence="2" type="ORF">KS407_05555</name>
</gene>
<keyword evidence="1" id="KW-0472">Membrane</keyword>
<keyword evidence="1" id="KW-0812">Transmembrane</keyword>
<keyword evidence="3" id="KW-1185">Reference proteome</keyword>
<evidence type="ECO:0008006" key="4">
    <source>
        <dbReference type="Google" id="ProtNLM"/>
    </source>
</evidence>
<feature type="transmembrane region" description="Helical" evidence="1">
    <location>
        <begin position="89"/>
        <end position="107"/>
    </location>
</feature>
<comment type="caution">
    <text evidence="2">The sequence shown here is derived from an EMBL/GenBank/DDBJ whole genome shotgun (WGS) entry which is preliminary data.</text>
</comment>
<accession>A0ABS6JTB0</accession>
<dbReference type="EMBL" id="JAHQCR010000023">
    <property type="protein sequence ID" value="MBU9720914.1"/>
    <property type="molecule type" value="Genomic_DNA"/>
</dbReference>
<reference evidence="2 3" key="1">
    <citation type="submission" date="2021-06" db="EMBL/GenBank/DDBJ databases">
        <title>Bacillus sp. RD4P76, an endophyte from a halophyte.</title>
        <authorList>
            <person name="Sun J.-Q."/>
        </authorList>
    </citation>
    <scope>NUCLEOTIDE SEQUENCE [LARGE SCALE GENOMIC DNA]</scope>
    <source>
        <strain evidence="2 3">JCM 17098</strain>
    </source>
</reference>
<organism evidence="2 3">
    <name type="scientific">Evansella alkalicola</name>
    <dbReference type="NCBI Taxonomy" id="745819"/>
    <lineage>
        <taxon>Bacteria</taxon>
        <taxon>Bacillati</taxon>
        <taxon>Bacillota</taxon>
        <taxon>Bacilli</taxon>
        <taxon>Bacillales</taxon>
        <taxon>Bacillaceae</taxon>
        <taxon>Evansella</taxon>
    </lineage>
</organism>
<keyword evidence="1" id="KW-1133">Transmembrane helix</keyword>
<dbReference type="Pfam" id="PF22564">
    <property type="entry name" value="HAAS"/>
    <property type="match status" value="1"/>
</dbReference>